<reference evidence="2 3" key="1">
    <citation type="submission" date="2010-12" db="EMBL/GenBank/DDBJ databases">
        <authorList>
            <person name="Muzny D."/>
            <person name="Qin X."/>
            <person name="Deng J."/>
            <person name="Jiang H."/>
            <person name="Liu Y."/>
            <person name="Qu J."/>
            <person name="Song X.-Z."/>
            <person name="Zhang L."/>
            <person name="Thornton R."/>
            <person name="Coyle M."/>
            <person name="Francisco L."/>
            <person name="Jackson L."/>
            <person name="Javaid M."/>
            <person name="Korchina V."/>
            <person name="Kovar C."/>
            <person name="Mata R."/>
            <person name="Mathew T."/>
            <person name="Ngo R."/>
            <person name="Nguyen L."/>
            <person name="Nguyen N."/>
            <person name="Okwuonu G."/>
            <person name="Ongeri F."/>
            <person name="Pham C."/>
            <person name="Simmons D."/>
            <person name="Wilczek-Boney K."/>
            <person name="Hale W."/>
            <person name="Jakkamsetti A."/>
            <person name="Pham P."/>
            <person name="Ruth R."/>
            <person name="San Lucas F."/>
            <person name="Warren J."/>
            <person name="Zhang J."/>
            <person name="Zhao Z."/>
            <person name="Zhou C."/>
            <person name="Zhu D."/>
            <person name="Lee S."/>
            <person name="Bess C."/>
            <person name="Blankenburg K."/>
            <person name="Forbes L."/>
            <person name="Fu Q."/>
            <person name="Gubbala S."/>
            <person name="Hirani K."/>
            <person name="Jayaseelan J.C."/>
            <person name="Lara F."/>
            <person name="Munidasa M."/>
            <person name="Palculict T."/>
            <person name="Patil S."/>
            <person name="Pu L.-L."/>
            <person name="Saada N."/>
            <person name="Tang L."/>
            <person name="Weissenberger G."/>
            <person name="Zhu Y."/>
            <person name="Hemphill L."/>
            <person name="Shang Y."/>
            <person name="Youmans B."/>
            <person name="Ayvaz T."/>
            <person name="Ross M."/>
            <person name="Santibanez J."/>
            <person name="Aqrawi P."/>
            <person name="Gross S."/>
            <person name="Joshi V."/>
            <person name="Fowler G."/>
            <person name="Nazareth L."/>
            <person name="Reid J."/>
            <person name="Worley K."/>
            <person name="Petrosino J."/>
            <person name="Highlander S."/>
            <person name="Gibbs R."/>
        </authorList>
    </citation>
    <scope>NUCLEOTIDE SEQUENCE [LARGE SCALE GENOMIC DNA]</scope>
    <source>
        <strain evidence="3">DSM 15952 / CCUG 50447 / LMG 22039 / TP 1.5</strain>
    </source>
</reference>
<evidence type="ECO:0000313" key="2">
    <source>
        <dbReference type="EMBL" id="EFU74512.1"/>
    </source>
</evidence>
<dbReference type="STRING" id="888064.HMPREF9088_0647"/>
<protein>
    <submittedName>
        <fullName evidence="2">Uncharacterized protein</fullName>
    </submittedName>
</protein>
<accession>E6LE57</accession>
<dbReference type="AlphaFoldDB" id="E6LE57"/>
<sequence>MYVMIGLSLLYASAMGGAAIKTISIRHYPGTLLCNLIGVVLVFLSLVKLPFLYLGIGTLFFAAILNGVIVFQKVTPRHMLIRLIFSLILVSFVYWIS</sequence>
<dbReference type="PATRIC" id="fig|888064.11.peg.1128"/>
<dbReference type="Proteomes" id="UP000010296">
    <property type="component" value="Unassembled WGS sequence"/>
</dbReference>
<dbReference type="RefSeq" id="WP_007207668.1">
    <property type="nucleotide sequence ID" value="NZ_GL622241.1"/>
</dbReference>
<keyword evidence="1" id="KW-1133">Transmembrane helix</keyword>
<comment type="caution">
    <text evidence="2">The sequence shown here is derived from an EMBL/GenBank/DDBJ whole genome shotgun (WGS) entry which is preliminary data.</text>
</comment>
<evidence type="ECO:0000256" key="1">
    <source>
        <dbReference type="SAM" id="Phobius"/>
    </source>
</evidence>
<feature type="transmembrane region" description="Helical" evidence="1">
    <location>
        <begin position="78"/>
        <end position="96"/>
    </location>
</feature>
<proteinExistence type="predicted"/>
<organism evidence="2 3">
    <name type="scientific">Enterococcus italicus (strain DSM 15952 / CCUG 50447 / LMG 22039 / TP 1.5)</name>
    <dbReference type="NCBI Taxonomy" id="888064"/>
    <lineage>
        <taxon>Bacteria</taxon>
        <taxon>Bacillati</taxon>
        <taxon>Bacillota</taxon>
        <taxon>Bacilli</taxon>
        <taxon>Lactobacillales</taxon>
        <taxon>Enterococcaceae</taxon>
        <taxon>Enterococcus</taxon>
    </lineage>
</organism>
<keyword evidence="1" id="KW-0472">Membrane</keyword>
<name>E6LE57_ENTI1</name>
<dbReference type="GeneID" id="302706371"/>
<evidence type="ECO:0000313" key="3">
    <source>
        <dbReference type="Proteomes" id="UP000010296"/>
    </source>
</evidence>
<dbReference type="EMBL" id="AEPV01000024">
    <property type="protein sequence ID" value="EFU74512.1"/>
    <property type="molecule type" value="Genomic_DNA"/>
</dbReference>
<feature type="transmembrane region" description="Helical" evidence="1">
    <location>
        <begin position="51"/>
        <end position="72"/>
    </location>
</feature>
<gene>
    <name evidence="2" type="ORF">HMPREF9088_0647</name>
</gene>
<keyword evidence="3" id="KW-1185">Reference proteome</keyword>
<keyword evidence="1" id="KW-0812">Transmembrane</keyword>
<dbReference type="HOGENOM" id="CLU_2342422_0_0_9"/>